<dbReference type="AlphaFoldDB" id="A0A927QKG3"/>
<evidence type="ECO:0000256" key="3">
    <source>
        <dbReference type="ARBA" id="ARBA00011738"/>
    </source>
</evidence>
<comment type="function">
    <text evidence="8">Strong inhibitor of bacterial serine proteases such as subtilisin.</text>
</comment>
<evidence type="ECO:0000256" key="6">
    <source>
        <dbReference type="ARBA" id="ARBA00022900"/>
    </source>
</evidence>
<dbReference type="Gene3D" id="3.30.350.10">
    <property type="entry name" value="Subtilisin inhibitor-like"/>
    <property type="match status" value="1"/>
</dbReference>
<dbReference type="InterPro" id="IPR023549">
    <property type="entry name" value="Subtilisin_inhibitor"/>
</dbReference>
<feature type="domain" description="Subtilisin inhibitor" evidence="10">
    <location>
        <begin position="44"/>
        <end position="135"/>
    </location>
</feature>
<keyword evidence="7 8" id="KW-1015">Disulfide bond</keyword>
<dbReference type="InterPro" id="IPR020054">
    <property type="entry name" value="Prot_inh_SSI_I16_CS"/>
</dbReference>
<dbReference type="GO" id="GO:0004867">
    <property type="term" value="F:serine-type endopeptidase inhibitor activity"/>
    <property type="evidence" value="ECO:0007669"/>
    <property type="project" value="UniProtKB-UniRule"/>
</dbReference>
<dbReference type="PRINTS" id="PR00294">
    <property type="entry name" value="SSBTLNINHBTR"/>
</dbReference>
<evidence type="ECO:0000256" key="1">
    <source>
        <dbReference type="ARBA" id="ARBA00004613"/>
    </source>
</evidence>
<dbReference type="PROSITE" id="PS00999">
    <property type="entry name" value="SSI"/>
    <property type="match status" value="1"/>
</dbReference>
<keyword evidence="4 8" id="KW-0964">Secreted</keyword>
<organism evidence="11 12">
    <name type="scientific">Streptomyces caniscabiei</name>
    <dbReference type="NCBI Taxonomy" id="2746961"/>
    <lineage>
        <taxon>Bacteria</taxon>
        <taxon>Bacillati</taxon>
        <taxon>Actinomycetota</taxon>
        <taxon>Actinomycetes</taxon>
        <taxon>Kitasatosporales</taxon>
        <taxon>Streptomycetaceae</taxon>
        <taxon>Streptomyces</taxon>
    </lineage>
</organism>
<dbReference type="HAMAP" id="MF_00778">
    <property type="entry name" value="SSI"/>
    <property type="match status" value="1"/>
</dbReference>
<sequence length="149" mass="15078" precursor="true">MPKTARLAATLTLTAAAVCGPLAGPALAAPEPAAPQPAVQGLYAPSALVLTVGHGEDSATVTPERAVTLSCAPKPGGTHPAPADACAELRDSGGDFEVLSGSAGAMCTKQYDPVVVTVHGVWQGKRVAYERTFANECLKDSAASVLYSF</sequence>
<comment type="caution">
    <text evidence="11">The sequence shown here is derived from an EMBL/GenBank/DDBJ whole genome shotgun (WGS) entry which is preliminary data.</text>
</comment>
<dbReference type="GeneID" id="79928470"/>
<dbReference type="Proteomes" id="UP000661025">
    <property type="component" value="Unassembled WGS sequence"/>
</dbReference>
<reference evidence="11" key="1">
    <citation type="submission" date="2020-09" db="EMBL/GenBank/DDBJ databases">
        <title>Streptomyces canutascabiei sp. nov., which causes potato common scab and is distributed across the world.</title>
        <authorList>
            <person name="Nguyen H.P."/>
            <person name="Weisberg A.J."/>
            <person name="Chang J.H."/>
            <person name="Clarke C.R."/>
        </authorList>
    </citation>
    <scope>NUCLEOTIDE SEQUENCE</scope>
    <source>
        <strain evidence="11">ID-01-6.2a</strain>
    </source>
</reference>
<protein>
    <recommendedName>
        <fullName evidence="8">Probable subtilase-type protease inhibitor</fullName>
    </recommendedName>
</protein>
<evidence type="ECO:0000313" key="11">
    <source>
        <dbReference type="EMBL" id="MBD9723839.1"/>
    </source>
</evidence>
<comment type="subunit">
    <text evidence="3 8">Homodimer.</text>
</comment>
<evidence type="ECO:0000256" key="5">
    <source>
        <dbReference type="ARBA" id="ARBA00022690"/>
    </source>
</evidence>
<comment type="subcellular location">
    <subcellularLocation>
        <location evidence="1 8">Secreted</location>
    </subcellularLocation>
</comment>
<dbReference type="InterPro" id="IPR000691">
    <property type="entry name" value="Prot_inh_I16_SSI"/>
</dbReference>
<dbReference type="GO" id="GO:0005576">
    <property type="term" value="C:extracellular region"/>
    <property type="evidence" value="ECO:0007669"/>
    <property type="project" value="UniProtKB-SubCell"/>
</dbReference>
<keyword evidence="5 8" id="KW-0646">Protease inhibitor</keyword>
<keyword evidence="8" id="KW-0732">Signal</keyword>
<evidence type="ECO:0000256" key="9">
    <source>
        <dbReference type="RuleBase" id="RU003471"/>
    </source>
</evidence>
<feature type="disulfide bond" evidence="8">
    <location>
        <begin position="107"/>
        <end position="137"/>
    </location>
</feature>
<evidence type="ECO:0000313" key="12">
    <source>
        <dbReference type="Proteomes" id="UP000661025"/>
    </source>
</evidence>
<comment type="similarity">
    <text evidence="2 8 9">Belongs to the protease inhibitor I16 (SSI) family.</text>
</comment>
<feature type="signal peptide" evidence="8">
    <location>
        <begin position="1"/>
        <end position="28"/>
    </location>
</feature>
<proteinExistence type="inferred from homology"/>
<feature type="site" description="Reactive bond" evidence="8">
    <location>
        <begin position="109"/>
        <end position="110"/>
    </location>
</feature>
<dbReference type="Pfam" id="PF00720">
    <property type="entry name" value="SSI"/>
    <property type="match status" value="1"/>
</dbReference>
<dbReference type="EMBL" id="JACYXT010000004">
    <property type="protein sequence ID" value="MBD9723839.1"/>
    <property type="molecule type" value="Genomic_DNA"/>
</dbReference>
<evidence type="ECO:0000256" key="8">
    <source>
        <dbReference type="HAMAP-Rule" id="MF_00778"/>
    </source>
</evidence>
<accession>A0A927QKG3</accession>
<keyword evidence="6 8" id="KW-0722">Serine protease inhibitor</keyword>
<dbReference type="SUPFAM" id="SSF55399">
    <property type="entry name" value="Subtilisin inhibitor"/>
    <property type="match status" value="1"/>
</dbReference>
<evidence type="ECO:0000256" key="4">
    <source>
        <dbReference type="ARBA" id="ARBA00022525"/>
    </source>
</evidence>
<name>A0A927QKG3_9ACTN</name>
<gene>
    <name evidence="8" type="primary">sti</name>
    <name evidence="11" type="ORF">IHE70_11435</name>
</gene>
<dbReference type="NCBIfam" id="NF009715">
    <property type="entry name" value="PRK13244.1-1"/>
    <property type="match status" value="1"/>
</dbReference>
<dbReference type="RefSeq" id="WP_179202798.1">
    <property type="nucleotide sequence ID" value="NZ_CP119182.1"/>
</dbReference>
<feature type="chain" id="PRO_5038183115" description="Probable subtilase-type protease inhibitor" evidence="8">
    <location>
        <begin position="29"/>
        <end position="149"/>
    </location>
</feature>
<evidence type="ECO:0000256" key="2">
    <source>
        <dbReference type="ARBA" id="ARBA00010472"/>
    </source>
</evidence>
<evidence type="ECO:0000256" key="7">
    <source>
        <dbReference type="ARBA" id="ARBA00023157"/>
    </source>
</evidence>
<dbReference type="InterPro" id="IPR036819">
    <property type="entry name" value="Subtilisin_inhibitor-like_sf"/>
</dbReference>
<feature type="disulfide bond" evidence="8">
    <location>
        <begin position="71"/>
        <end position="86"/>
    </location>
</feature>
<evidence type="ECO:0000259" key="10">
    <source>
        <dbReference type="Pfam" id="PF00720"/>
    </source>
</evidence>